<proteinExistence type="predicted"/>
<dbReference type="EMBL" id="KZ502540">
    <property type="protein sequence ID" value="PKU76328.1"/>
    <property type="molecule type" value="Genomic_DNA"/>
</dbReference>
<evidence type="ECO:0000313" key="2">
    <source>
        <dbReference type="EMBL" id="PKU76328.1"/>
    </source>
</evidence>
<organism evidence="2 3">
    <name type="scientific">Dendrobium catenatum</name>
    <dbReference type="NCBI Taxonomy" id="906689"/>
    <lineage>
        <taxon>Eukaryota</taxon>
        <taxon>Viridiplantae</taxon>
        <taxon>Streptophyta</taxon>
        <taxon>Embryophyta</taxon>
        <taxon>Tracheophyta</taxon>
        <taxon>Spermatophyta</taxon>
        <taxon>Magnoliopsida</taxon>
        <taxon>Liliopsida</taxon>
        <taxon>Asparagales</taxon>
        <taxon>Orchidaceae</taxon>
        <taxon>Epidendroideae</taxon>
        <taxon>Malaxideae</taxon>
        <taxon>Dendrobiinae</taxon>
        <taxon>Dendrobium</taxon>
    </lineage>
</organism>
<name>A0A2I0WKZ7_9ASPA</name>
<keyword evidence="3" id="KW-1185">Reference proteome</keyword>
<gene>
    <name evidence="2" type="ORF">MA16_Dca025117</name>
</gene>
<protein>
    <submittedName>
        <fullName evidence="2">Uncharacterized protein</fullName>
    </submittedName>
</protein>
<dbReference type="Proteomes" id="UP000233837">
    <property type="component" value="Unassembled WGS sequence"/>
</dbReference>
<sequence length="60" mass="7132">MKMCSLKRHLLNYQQFEELSKKLNLYLEPLFPTDQLIGATPRKPRNYNDRSTKLMEKGFG</sequence>
<reference evidence="2 3" key="2">
    <citation type="journal article" date="2017" name="Nature">
        <title>The Apostasia genome and the evolution of orchids.</title>
        <authorList>
            <person name="Zhang G.Q."/>
            <person name="Liu K.W."/>
            <person name="Li Z."/>
            <person name="Lohaus R."/>
            <person name="Hsiao Y.Y."/>
            <person name="Niu S.C."/>
            <person name="Wang J.Y."/>
            <person name="Lin Y.C."/>
            <person name="Xu Q."/>
            <person name="Chen L.J."/>
            <person name="Yoshida K."/>
            <person name="Fujiwara S."/>
            <person name="Wang Z.W."/>
            <person name="Zhang Y.Q."/>
            <person name="Mitsuda N."/>
            <person name="Wang M."/>
            <person name="Liu G.H."/>
            <person name="Pecoraro L."/>
            <person name="Huang H.X."/>
            <person name="Xiao X.J."/>
            <person name="Lin M."/>
            <person name="Wu X.Y."/>
            <person name="Wu W.L."/>
            <person name="Chen Y.Y."/>
            <person name="Chang S.B."/>
            <person name="Sakamoto S."/>
            <person name="Ohme-Takagi M."/>
            <person name="Yagi M."/>
            <person name="Zeng S.J."/>
            <person name="Shen C.Y."/>
            <person name="Yeh C.M."/>
            <person name="Luo Y.B."/>
            <person name="Tsai W.C."/>
            <person name="Van de Peer Y."/>
            <person name="Liu Z.J."/>
        </authorList>
    </citation>
    <scope>NUCLEOTIDE SEQUENCE [LARGE SCALE GENOMIC DNA]</scope>
    <source>
        <tissue evidence="2">The whole plant</tissue>
    </source>
</reference>
<accession>A0A2I0WKZ7</accession>
<evidence type="ECO:0000313" key="3">
    <source>
        <dbReference type="Proteomes" id="UP000233837"/>
    </source>
</evidence>
<feature type="region of interest" description="Disordered" evidence="1">
    <location>
        <begin position="41"/>
        <end position="60"/>
    </location>
</feature>
<reference evidence="2 3" key="1">
    <citation type="journal article" date="2016" name="Sci. Rep.">
        <title>The Dendrobium catenatum Lindl. genome sequence provides insights into polysaccharide synthase, floral development and adaptive evolution.</title>
        <authorList>
            <person name="Zhang G.Q."/>
            <person name="Xu Q."/>
            <person name="Bian C."/>
            <person name="Tsai W.C."/>
            <person name="Yeh C.M."/>
            <person name="Liu K.W."/>
            <person name="Yoshida K."/>
            <person name="Zhang L.S."/>
            <person name="Chang S.B."/>
            <person name="Chen F."/>
            <person name="Shi Y."/>
            <person name="Su Y.Y."/>
            <person name="Zhang Y.Q."/>
            <person name="Chen L.J."/>
            <person name="Yin Y."/>
            <person name="Lin M."/>
            <person name="Huang H."/>
            <person name="Deng H."/>
            <person name="Wang Z.W."/>
            <person name="Zhu S.L."/>
            <person name="Zhao X."/>
            <person name="Deng C."/>
            <person name="Niu S.C."/>
            <person name="Huang J."/>
            <person name="Wang M."/>
            <person name="Liu G.H."/>
            <person name="Yang H.J."/>
            <person name="Xiao X.J."/>
            <person name="Hsiao Y.Y."/>
            <person name="Wu W.L."/>
            <person name="Chen Y.Y."/>
            <person name="Mitsuda N."/>
            <person name="Ohme-Takagi M."/>
            <person name="Luo Y.B."/>
            <person name="Van de Peer Y."/>
            <person name="Liu Z.J."/>
        </authorList>
    </citation>
    <scope>NUCLEOTIDE SEQUENCE [LARGE SCALE GENOMIC DNA]</scope>
    <source>
        <tissue evidence="2">The whole plant</tissue>
    </source>
</reference>
<feature type="compositionally biased region" description="Basic and acidic residues" evidence="1">
    <location>
        <begin position="46"/>
        <end position="60"/>
    </location>
</feature>
<dbReference type="AlphaFoldDB" id="A0A2I0WKZ7"/>
<evidence type="ECO:0000256" key="1">
    <source>
        <dbReference type="SAM" id="MobiDB-lite"/>
    </source>
</evidence>